<dbReference type="PROSITE" id="PS51186">
    <property type="entry name" value="GNAT"/>
    <property type="match status" value="1"/>
</dbReference>
<evidence type="ECO:0000259" key="3">
    <source>
        <dbReference type="PROSITE" id="PS51186"/>
    </source>
</evidence>
<reference evidence="4 5" key="1">
    <citation type="submission" date="2015-08" db="EMBL/GenBank/DDBJ databases">
        <title>Draft genome sequence of cellulolytic and xylanolytic Paenibacillus sp. A59, isolated from a decaying forest soil from Patagonia, Argentina.</title>
        <authorList>
            <person name="Ghio S."/>
            <person name="Caceres A.M."/>
            <person name="Talia P."/>
            <person name="Grasso D."/>
            <person name="Campos E."/>
        </authorList>
    </citation>
    <scope>NUCLEOTIDE SEQUENCE [LARGE SCALE GENOMIC DNA]</scope>
    <source>
        <strain evidence="4 5">A59</strain>
    </source>
</reference>
<dbReference type="PANTHER" id="PTHR43800">
    <property type="entry name" value="PEPTIDYL-LYSINE N-ACETYLTRANSFERASE YJAB"/>
    <property type="match status" value="1"/>
</dbReference>
<sequence>MWIRPAREGDAEAVAHVHTESWKTTYRGIVPDDFLDNLTTESRLSQWKRNIRSGEKDQILVVAEQDDGEIVGFACGGKEREGKLPYDAELYAIYLLKEVQQTGIGQQLARHVVRYLHSLDMKSLLIWALEQNSACRFYEKMGGIPVQTQQIRIGGQDLAEIAYGWDDLALFGGNDLPRQLND</sequence>
<feature type="domain" description="N-acetyltransferase" evidence="3">
    <location>
        <begin position="1"/>
        <end position="177"/>
    </location>
</feature>
<accession>A0A0M9BK31</accession>
<dbReference type="EMBL" id="LITU01000081">
    <property type="protein sequence ID" value="KOY13559.1"/>
    <property type="molecule type" value="Genomic_DNA"/>
</dbReference>
<dbReference type="Gene3D" id="3.40.630.30">
    <property type="match status" value="1"/>
</dbReference>
<organism evidence="4 5">
    <name type="scientific">Paenibacillus xylanivorans</name>
    <dbReference type="NCBI Taxonomy" id="1705561"/>
    <lineage>
        <taxon>Bacteria</taxon>
        <taxon>Bacillati</taxon>
        <taxon>Bacillota</taxon>
        <taxon>Bacilli</taxon>
        <taxon>Bacillales</taxon>
        <taxon>Paenibacillaceae</taxon>
        <taxon>Paenibacillus</taxon>
    </lineage>
</organism>
<evidence type="ECO:0000313" key="4">
    <source>
        <dbReference type="EMBL" id="KOY13559.1"/>
    </source>
</evidence>
<dbReference type="InterPro" id="IPR000182">
    <property type="entry name" value="GNAT_dom"/>
</dbReference>
<dbReference type="Pfam" id="PF00583">
    <property type="entry name" value="Acetyltransf_1"/>
    <property type="match status" value="1"/>
</dbReference>
<comment type="caution">
    <text evidence="4">The sequence shown here is derived from an EMBL/GenBank/DDBJ whole genome shotgun (WGS) entry which is preliminary data.</text>
</comment>
<proteinExistence type="predicted"/>
<keyword evidence="1" id="KW-0808">Transferase</keyword>
<dbReference type="GO" id="GO:0016747">
    <property type="term" value="F:acyltransferase activity, transferring groups other than amino-acyl groups"/>
    <property type="evidence" value="ECO:0007669"/>
    <property type="project" value="InterPro"/>
</dbReference>
<evidence type="ECO:0000313" key="5">
    <source>
        <dbReference type="Proteomes" id="UP000037688"/>
    </source>
</evidence>
<dbReference type="PANTHER" id="PTHR43800:SF1">
    <property type="entry name" value="PEPTIDYL-LYSINE N-ACETYLTRANSFERASE YJAB"/>
    <property type="match status" value="1"/>
</dbReference>
<gene>
    <name evidence="4" type="ORF">AMS66_28065</name>
</gene>
<dbReference type="InterPro" id="IPR016181">
    <property type="entry name" value="Acyl_CoA_acyltransferase"/>
</dbReference>
<dbReference type="RefSeq" id="WP_053783882.1">
    <property type="nucleotide sequence ID" value="NZ_LITU01000081.1"/>
</dbReference>
<evidence type="ECO:0000256" key="2">
    <source>
        <dbReference type="ARBA" id="ARBA00023315"/>
    </source>
</evidence>
<dbReference type="OrthoDB" id="5292888at2"/>
<dbReference type="SUPFAM" id="SSF55729">
    <property type="entry name" value="Acyl-CoA N-acyltransferases (Nat)"/>
    <property type="match status" value="1"/>
</dbReference>
<keyword evidence="5" id="KW-1185">Reference proteome</keyword>
<name>A0A0M9BK31_9BACL</name>
<dbReference type="Proteomes" id="UP000037688">
    <property type="component" value="Unassembled WGS sequence"/>
</dbReference>
<evidence type="ECO:0000256" key="1">
    <source>
        <dbReference type="ARBA" id="ARBA00022679"/>
    </source>
</evidence>
<dbReference type="PATRIC" id="fig|1705561.3.peg.5913"/>
<keyword evidence="2" id="KW-0012">Acyltransferase</keyword>
<dbReference type="AlphaFoldDB" id="A0A0M9BK31"/>
<protein>
    <recommendedName>
        <fullName evidence="3">N-acetyltransferase domain-containing protein</fullName>
    </recommendedName>
</protein>
<dbReference type="CDD" id="cd04301">
    <property type="entry name" value="NAT_SF"/>
    <property type="match status" value="1"/>
</dbReference>